<feature type="region of interest" description="Disordered" evidence="1">
    <location>
        <begin position="274"/>
        <end position="440"/>
    </location>
</feature>
<keyword evidence="3" id="KW-1185">Reference proteome</keyword>
<feature type="compositionally biased region" description="Basic residues" evidence="1">
    <location>
        <begin position="323"/>
        <end position="336"/>
    </location>
</feature>
<evidence type="ECO:0000313" key="3">
    <source>
        <dbReference type="Proteomes" id="UP001321760"/>
    </source>
</evidence>
<dbReference type="EMBL" id="MU865959">
    <property type="protein sequence ID" value="KAK4446126.1"/>
    <property type="molecule type" value="Genomic_DNA"/>
</dbReference>
<feature type="compositionally biased region" description="Basic and acidic residues" evidence="1">
    <location>
        <begin position="397"/>
        <end position="406"/>
    </location>
</feature>
<feature type="compositionally biased region" description="Acidic residues" evidence="1">
    <location>
        <begin position="407"/>
        <end position="422"/>
    </location>
</feature>
<accession>A0AAV9GCD1</accession>
<organism evidence="2 3">
    <name type="scientific">Podospora aff. communis PSN243</name>
    <dbReference type="NCBI Taxonomy" id="3040156"/>
    <lineage>
        <taxon>Eukaryota</taxon>
        <taxon>Fungi</taxon>
        <taxon>Dikarya</taxon>
        <taxon>Ascomycota</taxon>
        <taxon>Pezizomycotina</taxon>
        <taxon>Sordariomycetes</taxon>
        <taxon>Sordariomycetidae</taxon>
        <taxon>Sordariales</taxon>
        <taxon>Podosporaceae</taxon>
        <taxon>Podospora</taxon>
    </lineage>
</organism>
<evidence type="ECO:0000313" key="2">
    <source>
        <dbReference type="EMBL" id="KAK4446126.1"/>
    </source>
</evidence>
<feature type="compositionally biased region" description="Basic and acidic residues" evidence="1">
    <location>
        <begin position="423"/>
        <end position="440"/>
    </location>
</feature>
<dbReference type="AlphaFoldDB" id="A0AAV9GCD1"/>
<feature type="compositionally biased region" description="Basic residues" evidence="1">
    <location>
        <begin position="386"/>
        <end position="395"/>
    </location>
</feature>
<gene>
    <name evidence="2" type="ORF">QBC34DRAFT_411995</name>
</gene>
<reference evidence="2" key="2">
    <citation type="submission" date="2023-05" db="EMBL/GenBank/DDBJ databases">
        <authorList>
            <consortium name="Lawrence Berkeley National Laboratory"/>
            <person name="Steindorff A."/>
            <person name="Hensen N."/>
            <person name="Bonometti L."/>
            <person name="Westerberg I."/>
            <person name="Brannstrom I.O."/>
            <person name="Guillou S."/>
            <person name="Cros-Aarteil S."/>
            <person name="Calhoun S."/>
            <person name="Haridas S."/>
            <person name="Kuo A."/>
            <person name="Mondo S."/>
            <person name="Pangilinan J."/>
            <person name="Riley R."/>
            <person name="Labutti K."/>
            <person name="Andreopoulos B."/>
            <person name="Lipzen A."/>
            <person name="Chen C."/>
            <person name="Yanf M."/>
            <person name="Daum C."/>
            <person name="Ng V."/>
            <person name="Clum A."/>
            <person name="Ohm R."/>
            <person name="Martin F."/>
            <person name="Silar P."/>
            <person name="Natvig D."/>
            <person name="Lalanne C."/>
            <person name="Gautier V."/>
            <person name="Ament-Velasquez S.L."/>
            <person name="Kruys A."/>
            <person name="Hutchinson M.I."/>
            <person name="Powell A.J."/>
            <person name="Barry K."/>
            <person name="Miller A.N."/>
            <person name="Grigoriev I.V."/>
            <person name="Debuchy R."/>
            <person name="Gladieux P."/>
            <person name="Thoren M.H."/>
            <person name="Johannesson H."/>
        </authorList>
    </citation>
    <scope>NUCLEOTIDE SEQUENCE</scope>
    <source>
        <strain evidence="2">PSN243</strain>
    </source>
</reference>
<name>A0AAV9GCD1_9PEZI</name>
<feature type="region of interest" description="Disordered" evidence="1">
    <location>
        <begin position="72"/>
        <end position="94"/>
    </location>
</feature>
<feature type="compositionally biased region" description="Low complexity" evidence="1">
    <location>
        <begin position="372"/>
        <end position="385"/>
    </location>
</feature>
<evidence type="ECO:0000256" key="1">
    <source>
        <dbReference type="SAM" id="MobiDB-lite"/>
    </source>
</evidence>
<comment type="caution">
    <text evidence="2">The sequence shown here is derived from an EMBL/GenBank/DDBJ whole genome shotgun (WGS) entry which is preliminary data.</text>
</comment>
<reference evidence="2" key="1">
    <citation type="journal article" date="2023" name="Mol. Phylogenet. Evol.">
        <title>Genome-scale phylogeny and comparative genomics of the fungal order Sordariales.</title>
        <authorList>
            <person name="Hensen N."/>
            <person name="Bonometti L."/>
            <person name="Westerberg I."/>
            <person name="Brannstrom I.O."/>
            <person name="Guillou S."/>
            <person name="Cros-Aarteil S."/>
            <person name="Calhoun S."/>
            <person name="Haridas S."/>
            <person name="Kuo A."/>
            <person name="Mondo S."/>
            <person name="Pangilinan J."/>
            <person name="Riley R."/>
            <person name="LaButti K."/>
            <person name="Andreopoulos B."/>
            <person name="Lipzen A."/>
            <person name="Chen C."/>
            <person name="Yan M."/>
            <person name="Daum C."/>
            <person name="Ng V."/>
            <person name="Clum A."/>
            <person name="Steindorff A."/>
            <person name="Ohm R.A."/>
            <person name="Martin F."/>
            <person name="Silar P."/>
            <person name="Natvig D.O."/>
            <person name="Lalanne C."/>
            <person name="Gautier V."/>
            <person name="Ament-Velasquez S.L."/>
            <person name="Kruys A."/>
            <person name="Hutchinson M.I."/>
            <person name="Powell A.J."/>
            <person name="Barry K."/>
            <person name="Miller A.N."/>
            <person name="Grigoriev I.V."/>
            <person name="Debuchy R."/>
            <person name="Gladieux P."/>
            <person name="Hiltunen Thoren M."/>
            <person name="Johannesson H."/>
        </authorList>
    </citation>
    <scope>NUCLEOTIDE SEQUENCE</scope>
    <source>
        <strain evidence="2">PSN243</strain>
    </source>
</reference>
<sequence>MASSGPSARHPFIFDSPGHGHYAGNNSEADGGYFAPLTAAEEEEITFAAIDPPYTGKGKAVESFPQRVSLNGPLPRFQVDDEQPFKPLEPAGGLPTFRPETIMRTLKLEGHYLDVVGLLYPQATFCVTLWPPSENTTVRLTGFALAKLGVLLSPDARDELYIVDLRIRDWPSGGVARIPDTPEARAVIEELQGGFDTISESETWLFCGYDRVDDNGQVDHIIKVLRGYEGIDGPRSDAVIKNWLDTHSGYVEDDGNGREIAQIMEYNYDVADNSDAAPKRKKKEMVAPKRTHRASDRYRGSDDNGPHEDPTMEPDLPVEATPRRRSAKKVRVKKEKVHGGAPSSGRRRGAKRKRVDDSEDGSDGDYVNYYALSRGESRSSPLSKSGSKRTPRSARLKAQEALRAEAEADAVADMGMDEDTDDLFGHADVKAEPKPDWREY</sequence>
<protein>
    <submittedName>
        <fullName evidence="2">Uncharacterized protein</fullName>
    </submittedName>
</protein>
<dbReference type="Proteomes" id="UP001321760">
    <property type="component" value="Unassembled WGS sequence"/>
</dbReference>
<proteinExistence type="predicted"/>
<feature type="compositionally biased region" description="Basic and acidic residues" evidence="1">
    <location>
        <begin position="293"/>
        <end position="310"/>
    </location>
</feature>